<comment type="similarity">
    <text evidence="1 9">Belongs to the peptidase S11 family.</text>
</comment>
<evidence type="ECO:0000313" key="13">
    <source>
        <dbReference type="Proteomes" id="UP000658225"/>
    </source>
</evidence>
<evidence type="ECO:0000256" key="3">
    <source>
        <dbReference type="ARBA" id="ARBA00022801"/>
    </source>
</evidence>
<dbReference type="AlphaFoldDB" id="A0A927R7G3"/>
<dbReference type="Pfam" id="PF00768">
    <property type="entry name" value="Peptidase_S11"/>
    <property type="match status" value="1"/>
</dbReference>
<organism evidence="12 13">
    <name type="scientific">Sporosarcina limicola</name>
    <dbReference type="NCBI Taxonomy" id="34101"/>
    <lineage>
        <taxon>Bacteria</taxon>
        <taxon>Bacillati</taxon>
        <taxon>Bacillota</taxon>
        <taxon>Bacilli</taxon>
        <taxon>Bacillales</taxon>
        <taxon>Caryophanaceae</taxon>
        <taxon>Sporosarcina</taxon>
    </lineage>
</organism>
<dbReference type="GO" id="GO:0009002">
    <property type="term" value="F:serine-type D-Ala-D-Ala carboxypeptidase activity"/>
    <property type="evidence" value="ECO:0007669"/>
    <property type="project" value="UniProtKB-EC"/>
</dbReference>
<protein>
    <submittedName>
        <fullName evidence="12">D-alanyl-D-alanine carboxypeptidase</fullName>
        <ecNumber evidence="12">3.4.16.4</ecNumber>
    </submittedName>
</protein>
<dbReference type="EC" id="3.4.16.4" evidence="12"/>
<dbReference type="InterPro" id="IPR001967">
    <property type="entry name" value="Peptidase_S11_N"/>
</dbReference>
<evidence type="ECO:0000256" key="1">
    <source>
        <dbReference type="ARBA" id="ARBA00007164"/>
    </source>
</evidence>
<name>A0A927R7G3_9BACL</name>
<evidence type="ECO:0000256" key="6">
    <source>
        <dbReference type="ARBA" id="ARBA00023316"/>
    </source>
</evidence>
<reference evidence="12" key="1">
    <citation type="submission" date="2020-10" db="EMBL/GenBank/DDBJ databases">
        <title>Genomic Encyclopedia of Type Strains, Phase IV (KMG-IV): sequencing the most valuable type-strain genomes for metagenomic binning, comparative biology and taxonomic classification.</title>
        <authorList>
            <person name="Goeker M."/>
        </authorList>
    </citation>
    <scope>NUCLEOTIDE SEQUENCE</scope>
    <source>
        <strain evidence="12">DSM 13886</strain>
    </source>
</reference>
<dbReference type="EMBL" id="JADBEL010000019">
    <property type="protein sequence ID" value="MBE1555959.1"/>
    <property type="molecule type" value="Genomic_DNA"/>
</dbReference>
<keyword evidence="4" id="KW-0133">Cell shape</keyword>
<dbReference type="PROSITE" id="PS51257">
    <property type="entry name" value="PROKAR_LIPOPROTEIN"/>
    <property type="match status" value="1"/>
</dbReference>
<dbReference type="Proteomes" id="UP000658225">
    <property type="component" value="Unassembled WGS sequence"/>
</dbReference>
<dbReference type="InterPro" id="IPR012338">
    <property type="entry name" value="Beta-lactam/transpept-like"/>
</dbReference>
<dbReference type="GO" id="GO:0071555">
    <property type="term" value="P:cell wall organization"/>
    <property type="evidence" value="ECO:0007669"/>
    <property type="project" value="UniProtKB-KW"/>
</dbReference>
<evidence type="ECO:0000259" key="11">
    <source>
        <dbReference type="Pfam" id="PF00768"/>
    </source>
</evidence>
<dbReference type="Gene3D" id="3.40.710.10">
    <property type="entry name" value="DD-peptidase/beta-lactamase superfamily"/>
    <property type="match status" value="1"/>
</dbReference>
<feature type="binding site" evidence="8">
    <location>
        <position position="265"/>
    </location>
    <ligand>
        <name>substrate</name>
    </ligand>
</feature>
<dbReference type="GO" id="GO:0009252">
    <property type="term" value="P:peptidoglycan biosynthetic process"/>
    <property type="evidence" value="ECO:0007669"/>
    <property type="project" value="UniProtKB-KW"/>
</dbReference>
<dbReference type="PRINTS" id="PR00725">
    <property type="entry name" value="DADACBPTASE1"/>
</dbReference>
<evidence type="ECO:0000256" key="8">
    <source>
        <dbReference type="PIRSR" id="PIRSR618044-2"/>
    </source>
</evidence>
<gene>
    <name evidence="12" type="ORF">H4683_003080</name>
</gene>
<evidence type="ECO:0000256" key="4">
    <source>
        <dbReference type="ARBA" id="ARBA00022960"/>
    </source>
</evidence>
<proteinExistence type="inferred from homology"/>
<feature type="active site" evidence="7">
    <location>
        <position position="151"/>
    </location>
</feature>
<keyword evidence="12" id="KW-0645">Protease</keyword>
<keyword evidence="5" id="KW-0573">Peptidoglycan synthesis</keyword>
<evidence type="ECO:0000256" key="10">
    <source>
        <dbReference type="SAM" id="Phobius"/>
    </source>
</evidence>
<keyword evidence="6" id="KW-0961">Cell wall biogenesis/degradation</keyword>
<keyword evidence="10" id="KW-1133">Transmembrane helix</keyword>
<keyword evidence="12" id="KW-0121">Carboxypeptidase</keyword>
<keyword evidence="13" id="KW-1185">Reference proteome</keyword>
<dbReference type="GO" id="GO:0006508">
    <property type="term" value="P:proteolysis"/>
    <property type="evidence" value="ECO:0007669"/>
    <property type="project" value="InterPro"/>
</dbReference>
<dbReference type="SUPFAM" id="SSF56601">
    <property type="entry name" value="beta-lactamase/transpeptidase-like"/>
    <property type="match status" value="1"/>
</dbReference>
<keyword evidence="2" id="KW-0732">Signal</keyword>
<evidence type="ECO:0000313" key="12">
    <source>
        <dbReference type="EMBL" id="MBE1555959.1"/>
    </source>
</evidence>
<feature type="active site" description="Acyl-ester intermediate" evidence="7">
    <location>
        <position position="89"/>
    </location>
</feature>
<dbReference type="PANTHER" id="PTHR21581:SF11">
    <property type="entry name" value="D-ALANYL-D-ALANINE CARBOXYPEPTIDASE DACA"/>
    <property type="match status" value="1"/>
</dbReference>
<evidence type="ECO:0000256" key="2">
    <source>
        <dbReference type="ARBA" id="ARBA00022729"/>
    </source>
</evidence>
<dbReference type="PANTHER" id="PTHR21581">
    <property type="entry name" value="D-ALANYL-D-ALANINE CARBOXYPEPTIDASE"/>
    <property type="match status" value="1"/>
</dbReference>
<sequence length="315" mass="34938">MNGRKLRAKARLLIILIVLLGGCLGVYIFSPNVQDLTKPAFKLAKQSLKVALPLQNSSIIKGNSAILIDASTGNVVVEQDADIAFPIASMSKIMTEYLVQEQIEDGTIHWDDQVQMTESANNIDSRASKIYVKPRDFLTIRDLYSAMVISSANNATKVLAEHIAGTEEEFARLMNDKAREMGLSDKTHFVNSTGLPNADHTENQMTAKDVAQLAYQLLLDFPEVVETTKLTKYRLAFDGTVLRNSNSMLFPENQDLYFEQVDGLKTGFTEAAGYCFTGTAKLGDKRLISVVMGAKSDEARFLETHKLFSFGFKNF</sequence>
<keyword evidence="10" id="KW-0472">Membrane</keyword>
<evidence type="ECO:0000256" key="9">
    <source>
        <dbReference type="RuleBase" id="RU004016"/>
    </source>
</evidence>
<keyword evidence="10" id="KW-0812">Transmembrane</keyword>
<accession>A0A927R7G3</accession>
<evidence type="ECO:0000256" key="5">
    <source>
        <dbReference type="ARBA" id="ARBA00022984"/>
    </source>
</evidence>
<feature type="transmembrane region" description="Helical" evidence="10">
    <location>
        <begin position="12"/>
        <end position="30"/>
    </location>
</feature>
<comment type="caution">
    <text evidence="12">The sequence shown here is derived from an EMBL/GenBank/DDBJ whole genome shotgun (WGS) entry which is preliminary data.</text>
</comment>
<evidence type="ECO:0000256" key="7">
    <source>
        <dbReference type="PIRSR" id="PIRSR618044-1"/>
    </source>
</evidence>
<dbReference type="GO" id="GO:0008360">
    <property type="term" value="P:regulation of cell shape"/>
    <property type="evidence" value="ECO:0007669"/>
    <property type="project" value="UniProtKB-KW"/>
</dbReference>
<dbReference type="InterPro" id="IPR018044">
    <property type="entry name" value="Peptidase_S11"/>
</dbReference>
<keyword evidence="3 12" id="KW-0378">Hydrolase</keyword>
<dbReference type="RefSeq" id="WP_192599645.1">
    <property type="nucleotide sequence ID" value="NZ_JADBEL010000019.1"/>
</dbReference>
<feature type="active site" description="Proton acceptor" evidence="7">
    <location>
        <position position="92"/>
    </location>
</feature>
<feature type="domain" description="Peptidase S11 D-alanyl-D-alanine carboxypeptidase A N-terminal" evidence="11">
    <location>
        <begin position="60"/>
        <end position="295"/>
    </location>
</feature>